<dbReference type="InterPro" id="IPR013525">
    <property type="entry name" value="ABC2_TM"/>
</dbReference>
<evidence type="ECO:0000256" key="2">
    <source>
        <dbReference type="ARBA" id="ARBA00022692"/>
    </source>
</evidence>
<dbReference type="NCBIfam" id="TIGR03062">
    <property type="entry name" value="pip_yhgE_Cterm"/>
    <property type="match status" value="1"/>
</dbReference>
<dbReference type="PANTHER" id="PTHR43077">
    <property type="entry name" value="TRANSPORT PERMEASE YVFS-RELATED"/>
    <property type="match status" value="1"/>
</dbReference>
<comment type="caution">
    <text evidence="7">The sequence shown here is derived from an EMBL/GenBank/DDBJ whole genome shotgun (WGS) entry which is preliminary data.</text>
</comment>
<keyword evidence="8" id="KW-1185">Reference proteome</keyword>
<evidence type="ECO:0000256" key="3">
    <source>
        <dbReference type="ARBA" id="ARBA00022989"/>
    </source>
</evidence>
<evidence type="ECO:0000313" key="8">
    <source>
        <dbReference type="Proteomes" id="UP000245753"/>
    </source>
</evidence>
<feature type="transmembrane region" description="Helical" evidence="5">
    <location>
        <begin position="603"/>
        <end position="627"/>
    </location>
</feature>
<dbReference type="InterPro" id="IPR017501">
    <property type="entry name" value="Phage_infect_YhgE_C"/>
</dbReference>
<dbReference type="NCBIfam" id="TIGR03061">
    <property type="entry name" value="pip_yhgE_Nterm"/>
    <property type="match status" value="1"/>
</dbReference>
<name>A0A2U2MT69_9BIFI</name>
<sequence>MSTIWKLFTGDIRRMTSNVVSVIIIIGLVALPSLFTWFNVTAAWDPFSNTRNVKFAVANTDEGYKSDLVPLKVNVGDQVVSELRANDQLDWTFTTEDDAIDGTKSGKYYAAVVIPKSFSKDMMTFFSSDVEHAKLTYYTNEKKNALAPQLTGQGADQVAARINLLFATTLSNVALNIVSSLSNYIDDADTKSSIANLAGHIGELADQLAGAADTVDTYASLTDSARSLIDNSSKLLRQASGSAKDAGKTIDDTKQAGATIGDALKASTGGLSTALQSSAGSYKAVSTSIDDVYADIGKQTKDNADALRHQASTIDDQIAEYQRISKELQTLRGDLTTDVAKQAVDRITTKIDAIVTVQTTLRNKLDSAADSIEAGNATAQKDRGEITKLAQQADASISGLKTDFDTKLKPQINALADDVAESTALLKASASDLDSSVNDLANSSNSAGVKLGNVRKTLTAAGTEMTDAANTLKSLAKNITSALNSGDSSMLKKVLSGDEESLAKSLAAPVGVTRKALFPSENFGSSLSPFYTFLPLWVGSLLMAVTLKTSVSRRIRAELGPKAMPHQLYLGRFGIFAVLSLLQSSFVLLGNLLFLRVQVEHPWLYMLSGWASGLVFIFMIYTLVVSFGNVGKAIGVLFLVVQISGSGGAYPLAVMPKFFSDISPFLPITHSINAMRAAMFGIYDNDYWLQIGALLLFILPTLLLGLVLRKPLVKFNKWYVSTIESTKLL</sequence>
<dbReference type="GO" id="GO:0016020">
    <property type="term" value="C:membrane"/>
    <property type="evidence" value="ECO:0007669"/>
    <property type="project" value="UniProtKB-SubCell"/>
</dbReference>
<organism evidence="7 8">
    <name type="scientific">Bifidobacterium catulorum</name>
    <dbReference type="NCBI Taxonomy" id="1630173"/>
    <lineage>
        <taxon>Bacteria</taxon>
        <taxon>Bacillati</taxon>
        <taxon>Actinomycetota</taxon>
        <taxon>Actinomycetes</taxon>
        <taxon>Bifidobacteriales</taxon>
        <taxon>Bifidobacteriaceae</taxon>
        <taxon>Bifidobacterium</taxon>
    </lineage>
</organism>
<dbReference type="InterPro" id="IPR051328">
    <property type="entry name" value="T7SS_ABC-Transporter"/>
</dbReference>
<comment type="subcellular location">
    <subcellularLocation>
        <location evidence="1">Membrane</location>
        <topology evidence="1">Multi-pass membrane protein</topology>
    </subcellularLocation>
</comment>
<keyword evidence="4 5" id="KW-0472">Membrane</keyword>
<dbReference type="OrthoDB" id="9811483at2"/>
<dbReference type="InterPro" id="IPR017500">
    <property type="entry name" value="Phage_infect_YhgE_N"/>
</dbReference>
<feature type="transmembrane region" description="Helical" evidence="5">
    <location>
        <begin position="568"/>
        <end position="597"/>
    </location>
</feature>
<feature type="transmembrane region" description="Helical" evidence="5">
    <location>
        <begin position="530"/>
        <end position="547"/>
    </location>
</feature>
<feature type="transmembrane region" description="Helical" evidence="5">
    <location>
        <begin position="634"/>
        <end position="653"/>
    </location>
</feature>
<feature type="transmembrane region" description="Helical" evidence="5">
    <location>
        <begin position="20"/>
        <end position="44"/>
    </location>
</feature>
<proteinExistence type="predicted"/>
<evidence type="ECO:0000256" key="1">
    <source>
        <dbReference type="ARBA" id="ARBA00004141"/>
    </source>
</evidence>
<dbReference type="Pfam" id="PF12698">
    <property type="entry name" value="ABC2_membrane_3"/>
    <property type="match status" value="2"/>
</dbReference>
<dbReference type="PANTHER" id="PTHR43077:SF10">
    <property type="entry name" value="TRANSPORT PERMEASE PROTEIN"/>
    <property type="match status" value="1"/>
</dbReference>
<protein>
    <submittedName>
        <fullName evidence="7">YhgE/Pip domain-containing protein</fullName>
    </submittedName>
</protein>
<keyword evidence="2 5" id="KW-0812">Transmembrane</keyword>
<feature type="domain" description="ABC-2 type transporter transmembrane" evidence="6">
    <location>
        <begin position="25"/>
        <end position="166"/>
    </location>
</feature>
<dbReference type="Gene3D" id="3.40.1710.10">
    <property type="entry name" value="abc type-2 transporter like domain"/>
    <property type="match status" value="1"/>
</dbReference>
<evidence type="ECO:0000313" key="7">
    <source>
        <dbReference type="EMBL" id="PWG60022.1"/>
    </source>
</evidence>
<dbReference type="EMBL" id="QFFN01000008">
    <property type="protein sequence ID" value="PWG60022.1"/>
    <property type="molecule type" value="Genomic_DNA"/>
</dbReference>
<dbReference type="RefSeq" id="WP_109137083.1">
    <property type="nucleotide sequence ID" value="NZ_QFFN01000008.1"/>
</dbReference>
<keyword evidence="3 5" id="KW-1133">Transmembrane helix</keyword>
<dbReference type="GO" id="GO:0140359">
    <property type="term" value="F:ABC-type transporter activity"/>
    <property type="evidence" value="ECO:0007669"/>
    <property type="project" value="InterPro"/>
</dbReference>
<dbReference type="AlphaFoldDB" id="A0A2U2MT69"/>
<dbReference type="Proteomes" id="UP000245753">
    <property type="component" value="Unassembled WGS sequence"/>
</dbReference>
<feature type="transmembrane region" description="Helical" evidence="5">
    <location>
        <begin position="687"/>
        <end position="708"/>
    </location>
</feature>
<gene>
    <name evidence="7" type="ORF">DF200_04465</name>
</gene>
<evidence type="ECO:0000256" key="5">
    <source>
        <dbReference type="SAM" id="Phobius"/>
    </source>
</evidence>
<dbReference type="Gene3D" id="1.10.287.950">
    <property type="entry name" value="Methyl-accepting chemotaxis protein"/>
    <property type="match status" value="1"/>
</dbReference>
<reference evidence="7 8" key="1">
    <citation type="journal article" date="2018" name="Int. J. Syst. Evol. Microbiol.">
        <title>Bifidobacterium catulorum sp. nov., a novel taxon from the faeces of the baby common marmoset (Callithrix jacchus).</title>
        <authorList>
            <person name="Modesto M."/>
            <person name="Michelini S."/>
            <person name="Oki K."/>
            <person name="Biavati B."/>
            <person name="Watanabe K."/>
            <person name="Mattarelli P."/>
        </authorList>
    </citation>
    <scope>NUCLEOTIDE SEQUENCE [LARGE SCALE GENOMIC DNA]</scope>
    <source>
        <strain evidence="7 8">MRM 8.19</strain>
    </source>
</reference>
<accession>A0A2U2MT69</accession>
<evidence type="ECO:0000256" key="4">
    <source>
        <dbReference type="ARBA" id="ARBA00023136"/>
    </source>
</evidence>
<evidence type="ECO:0000259" key="6">
    <source>
        <dbReference type="Pfam" id="PF12698"/>
    </source>
</evidence>
<feature type="domain" description="ABC-2 type transporter transmembrane" evidence="6">
    <location>
        <begin position="437"/>
        <end position="706"/>
    </location>
</feature>